<gene>
    <name evidence="1" type="ORF">QP451_01225</name>
</gene>
<dbReference type="Proteomes" id="UP001236303">
    <property type="component" value="Unassembled WGS sequence"/>
</dbReference>
<evidence type="ECO:0000313" key="2">
    <source>
        <dbReference type="Proteomes" id="UP001236303"/>
    </source>
</evidence>
<dbReference type="RefSeq" id="WP_141759941.1">
    <property type="nucleotide sequence ID" value="NZ_JASOPA010000001.1"/>
</dbReference>
<comment type="caution">
    <text evidence="1">The sequence shown here is derived from an EMBL/GenBank/DDBJ whole genome shotgun (WGS) entry which is preliminary data.</text>
</comment>
<dbReference type="EMBL" id="JASOPA010000001">
    <property type="protein sequence ID" value="MDK7241666.1"/>
    <property type="molecule type" value="Genomic_DNA"/>
</dbReference>
<organism evidence="1 2">
    <name type="scientific">Neisseria subflava</name>
    <dbReference type="NCBI Taxonomy" id="28449"/>
    <lineage>
        <taxon>Bacteria</taxon>
        <taxon>Pseudomonadati</taxon>
        <taxon>Pseudomonadota</taxon>
        <taxon>Betaproteobacteria</taxon>
        <taxon>Neisseriales</taxon>
        <taxon>Neisseriaceae</taxon>
        <taxon>Neisseria</taxon>
    </lineage>
</organism>
<proteinExistence type="predicted"/>
<dbReference type="AlphaFoldDB" id="A0AAW6Y898"/>
<name>A0AAW6Y898_NEISU</name>
<sequence length="175" mass="19704">MEAPKQHSRRLEMKLNRELQRKILSVLTECFPKDPPPNFLHTLRAEYGEDETDGNLMYLEMHGLVNFKFTRFLGGSYSIDYLKPTEKAFDFLAEDGGLSAVLGVVTVRLDAETLRELVALKIDKADIPTGQKETLLKIIRSLPEEGLKRLSSRLIEFALDKGADLVKLLDISGGL</sequence>
<reference evidence="1" key="1">
    <citation type="submission" date="2023-05" db="EMBL/GenBank/DDBJ databases">
        <title>Cataloging the Phylogenetic Diversity of Human Bladder Bacteria.</title>
        <authorList>
            <person name="Du J."/>
        </authorList>
    </citation>
    <scope>NUCLEOTIDE SEQUENCE</scope>
    <source>
        <strain evidence="1">UMB1050</strain>
    </source>
</reference>
<evidence type="ECO:0000313" key="1">
    <source>
        <dbReference type="EMBL" id="MDK7241666.1"/>
    </source>
</evidence>
<accession>A0AAW6Y898</accession>
<protein>
    <submittedName>
        <fullName evidence="1">Uncharacterized protein</fullName>
    </submittedName>
</protein>